<dbReference type="AlphaFoldDB" id="A0A6L6PYZ1"/>
<dbReference type="RefSeq" id="WP_155439159.1">
    <property type="nucleotide sequence ID" value="NZ_WNLA01000006.1"/>
</dbReference>
<proteinExistence type="predicted"/>
<dbReference type="OrthoDB" id="9000139at2"/>
<evidence type="ECO:0000313" key="3">
    <source>
        <dbReference type="Proteomes" id="UP000484015"/>
    </source>
</evidence>
<feature type="chain" id="PRO_5026993269" evidence="1">
    <location>
        <begin position="26"/>
        <end position="265"/>
    </location>
</feature>
<accession>A0A6L6PYZ1</accession>
<keyword evidence="1" id="KW-0732">Signal</keyword>
<feature type="signal peptide" evidence="1">
    <location>
        <begin position="1"/>
        <end position="25"/>
    </location>
</feature>
<dbReference type="InterPro" id="IPR014547">
    <property type="entry name" value="UCP028477"/>
</dbReference>
<sequence>MRARPLIAGVLLACALTGVVSTARAGASCENRPLEARNAVQAMDLALRTRDALDASGAQVALVARAGQDLSAYGLRYSHMAFAWRDHPKGRWLVVHELNGCGTASSSLYNEGLGNFFLDDMFLYEAQIVIPSEAVQQRLVQVLASHTPRRLHQAQYNMLSYAYSTRYQNSNQWVLETLAAAGATPGQVETRDEAQAWLKGAGFTPVTVHIPALPRLGARMFRANVAFDDHPFDQRMAGNIDTVTVDAVVRFVRRADPGASQFVVR</sequence>
<evidence type="ECO:0000313" key="2">
    <source>
        <dbReference type="EMBL" id="MTW02767.1"/>
    </source>
</evidence>
<dbReference type="EMBL" id="WNLA01000006">
    <property type="protein sequence ID" value="MTW02767.1"/>
    <property type="molecule type" value="Genomic_DNA"/>
</dbReference>
<gene>
    <name evidence="2" type="ORF">GM668_11810</name>
</gene>
<dbReference type="PIRSF" id="PIRSF028477">
    <property type="entry name" value="UCP028477"/>
    <property type="match status" value="1"/>
</dbReference>
<comment type="caution">
    <text evidence="2">The sequence shown here is derived from an EMBL/GenBank/DDBJ whole genome shotgun (WGS) entry which is preliminary data.</text>
</comment>
<evidence type="ECO:0000256" key="1">
    <source>
        <dbReference type="SAM" id="SignalP"/>
    </source>
</evidence>
<protein>
    <submittedName>
        <fullName evidence="2">DUF2145 domain-containing protein</fullName>
    </submittedName>
</protein>
<organism evidence="2 3">
    <name type="scientific">Pseudoduganella ginsengisoli</name>
    <dbReference type="NCBI Taxonomy" id="1462440"/>
    <lineage>
        <taxon>Bacteria</taxon>
        <taxon>Pseudomonadati</taxon>
        <taxon>Pseudomonadota</taxon>
        <taxon>Betaproteobacteria</taxon>
        <taxon>Burkholderiales</taxon>
        <taxon>Oxalobacteraceae</taxon>
        <taxon>Telluria group</taxon>
        <taxon>Pseudoduganella</taxon>
    </lineage>
</organism>
<dbReference type="Pfam" id="PF09916">
    <property type="entry name" value="DUF2145"/>
    <property type="match status" value="1"/>
</dbReference>
<dbReference type="Proteomes" id="UP000484015">
    <property type="component" value="Unassembled WGS sequence"/>
</dbReference>
<name>A0A6L6PYZ1_9BURK</name>
<reference evidence="2 3" key="1">
    <citation type="submission" date="2019-11" db="EMBL/GenBank/DDBJ databases">
        <title>Type strains purchased from KCTC, JCM and DSMZ.</title>
        <authorList>
            <person name="Lu H."/>
        </authorList>
    </citation>
    <scope>NUCLEOTIDE SEQUENCE [LARGE SCALE GENOMIC DNA]</scope>
    <source>
        <strain evidence="2 3">KCTC 42409</strain>
    </source>
</reference>
<keyword evidence="3" id="KW-1185">Reference proteome</keyword>